<dbReference type="NCBIfam" id="TIGR04085">
    <property type="entry name" value="rSAM_more_4Fe4S"/>
    <property type="match status" value="1"/>
</dbReference>
<dbReference type="SFLD" id="SFLDG01386">
    <property type="entry name" value="main_SPASM_domain-containing"/>
    <property type="match status" value="1"/>
</dbReference>
<keyword evidence="2" id="KW-0479">Metal-binding</keyword>
<accession>A0A4U7JIL9</accession>
<dbReference type="Gene3D" id="3.20.20.70">
    <property type="entry name" value="Aldolase class I"/>
    <property type="match status" value="1"/>
</dbReference>
<dbReference type="InterPro" id="IPR050377">
    <property type="entry name" value="Radical_SAM_PqqE_MftC-like"/>
</dbReference>
<dbReference type="SFLD" id="SFLDG01067">
    <property type="entry name" value="SPASM/twitch_domain_containing"/>
    <property type="match status" value="1"/>
</dbReference>
<sequence>MDHNEIKIEDYTINSNITLKKRIDKKISVVNQDGVREVLDIGASYLLDLFNARKFDIITQLNKGSHTEIKRLIDKGILVTDKSNKIFDLTPRWTLEEVFFELSKRCNLNCKHCYIPEDINKLELTFDDWIKLTDICATLGVYMIKLTGGEPMINSYFFDLVEYIKSKNIKIRLYTNGSYLNHENINKLKLLGLDEIQISMDGACEKTHDNFRNTKGNFSRILTALPLLESNGFAVTLSFTVSSFNVKELDNFIQLVRNYKNIKVVVSPYINYHQTYQNKNDFLDIKDEDIIKIKNCFNENKDIWSDKTRYYLSYSNKYIGFCGMGVYSLYIDSNGKVMLCPLLNQEENLVGDIHEESLNNLWEHSPLLVEYRSKTIADISDCNTCSNSYTCRGGCRARAFFKHKNLLTKDPISCKMYI</sequence>
<dbReference type="InterPro" id="IPR007197">
    <property type="entry name" value="rSAM"/>
</dbReference>
<keyword evidence="3" id="KW-0408">Iron</keyword>
<keyword evidence="4" id="KW-0411">Iron-sulfur</keyword>
<name>A0A4U7JIL9_9FIRM</name>
<dbReference type="InterPro" id="IPR023885">
    <property type="entry name" value="4Fe4S-binding_SPASM_dom"/>
</dbReference>
<dbReference type="PANTHER" id="PTHR11228">
    <property type="entry name" value="RADICAL SAM DOMAIN PROTEIN"/>
    <property type="match status" value="1"/>
</dbReference>
<dbReference type="AlphaFoldDB" id="A0A4U7JIL9"/>
<dbReference type="Pfam" id="PF04055">
    <property type="entry name" value="Radical_SAM"/>
    <property type="match status" value="1"/>
</dbReference>
<evidence type="ECO:0000313" key="6">
    <source>
        <dbReference type="EMBL" id="QNU67038.1"/>
    </source>
</evidence>
<dbReference type="KEGG" id="rher:EHE19_000315"/>
<dbReference type="SFLD" id="SFLDS00029">
    <property type="entry name" value="Radical_SAM"/>
    <property type="match status" value="1"/>
</dbReference>
<keyword evidence="1" id="KW-0949">S-adenosyl-L-methionine</keyword>
<dbReference type="PANTHER" id="PTHR11228:SF7">
    <property type="entry name" value="PQQA PEPTIDE CYCLASE"/>
    <property type="match status" value="1"/>
</dbReference>
<evidence type="ECO:0000256" key="3">
    <source>
        <dbReference type="ARBA" id="ARBA00023004"/>
    </source>
</evidence>
<keyword evidence="7" id="KW-1185">Reference proteome</keyword>
<dbReference type="EMBL" id="CP061336">
    <property type="protein sequence ID" value="QNU67038.1"/>
    <property type="molecule type" value="Genomic_DNA"/>
</dbReference>
<dbReference type="GO" id="GO:0046872">
    <property type="term" value="F:metal ion binding"/>
    <property type="evidence" value="ECO:0007669"/>
    <property type="project" value="UniProtKB-KW"/>
</dbReference>
<reference evidence="6 7" key="1">
    <citation type="submission" date="2020-09" db="EMBL/GenBank/DDBJ databases">
        <title>Characterization and genome sequencing of Ruminiclostridium sp. nov. MA18.</title>
        <authorList>
            <person name="Rettenmaier R."/>
            <person name="Kowollik M.-L."/>
            <person name="Liebl W."/>
            <person name="Zverlov V."/>
        </authorList>
    </citation>
    <scope>NUCLEOTIDE SEQUENCE [LARGE SCALE GENOMIC DNA]</scope>
    <source>
        <strain evidence="6 7">MA18</strain>
    </source>
</reference>
<evidence type="ECO:0000256" key="1">
    <source>
        <dbReference type="ARBA" id="ARBA00022691"/>
    </source>
</evidence>
<dbReference type="InterPro" id="IPR058240">
    <property type="entry name" value="rSAM_sf"/>
</dbReference>
<dbReference type="RefSeq" id="WP_137697105.1">
    <property type="nucleotide sequence ID" value="NZ_CP061336.1"/>
</dbReference>
<dbReference type="OrthoDB" id="1740125at2"/>
<evidence type="ECO:0000259" key="5">
    <source>
        <dbReference type="PROSITE" id="PS51918"/>
    </source>
</evidence>
<organism evidence="6 7">
    <name type="scientific">Ruminiclostridium herbifermentans</name>
    <dbReference type="NCBI Taxonomy" id="2488810"/>
    <lineage>
        <taxon>Bacteria</taxon>
        <taxon>Bacillati</taxon>
        <taxon>Bacillota</taxon>
        <taxon>Clostridia</taxon>
        <taxon>Eubacteriales</taxon>
        <taxon>Oscillospiraceae</taxon>
        <taxon>Ruminiclostridium</taxon>
    </lineage>
</organism>
<dbReference type="CDD" id="cd01335">
    <property type="entry name" value="Radical_SAM"/>
    <property type="match status" value="1"/>
</dbReference>
<dbReference type="SUPFAM" id="SSF102114">
    <property type="entry name" value="Radical SAM enzymes"/>
    <property type="match status" value="1"/>
</dbReference>
<protein>
    <submittedName>
        <fullName evidence="6">Radical SAM protein</fullName>
    </submittedName>
</protein>
<dbReference type="InterPro" id="IPR013785">
    <property type="entry name" value="Aldolase_TIM"/>
</dbReference>
<dbReference type="Proteomes" id="UP000306409">
    <property type="component" value="Chromosome"/>
</dbReference>
<evidence type="ECO:0000256" key="4">
    <source>
        <dbReference type="ARBA" id="ARBA00023014"/>
    </source>
</evidence>
<dbReference type="PROSITE" id="PS51918">
    <property type="entry name" value="RADICAL_SAM"/>
    <property type="match status" value="1"/>
</dbReference>
<gene>
    <name evidence="6" type="ORF">EHE19_000315</name>
</gene>
<evidence type="ECO:0000256" key="2">
    <source>
        <dbReference type="ARBA" id="ARBA00022723"/>
    </source>
</evidence>
<proteinExistence type="predicted"/>
<dbReference type="GO" id="GO:0003824">
    <property type="term" value="F:catalytic activity"/>
    <property type="evidence" value="ECO:0007669"/>
    <property type="project" value="InterPro"/>
</dbReference>
<feature type="domain" description="Radical SAM core" evidence="5">
    <location>
        <begin position="92"/>
        <end position="306"/>
    </location>
</feature>
<dbReference type="GO" id="GO:0051536">
    <property type="term" value="F:iron-sulfur cluster binding"/>
    <property type="evidence" value="ECO:0007669"/>
    <property type="project" value="UniProtKB-KW"/>
</dbReference>
<evidence type="ECO:0000313" key="7">
    <source>
        <dbReference type="Proteomes" id="UP000306409"/>
    </source>
</evidence>
<dbReference type="Pfam" id="PF13186">
    <property type="entry name" value="SPASM"/>
    <property type="match status" value="1"/>
</dbReference>